<comment type="caution">
    <text evidence="1">The sequence shown here is derived from an EMBL/GenBank/DDBJ whole genome shotgun (WGS) entry which is preliminary data.</text>
</comment>
<evidence type="ECO:0000313" key="2">
    <source>
        <dbReference type="Proteomes" id="UP001628874"/>
    </source>
</evidence>
<proteinExistence type="predicted"/>
<dbReference type="RefSeq" id="WP_408019768.1">
    <property type="nucleotide sequence ID" value="NZ_JBFQGM010000001.1"/>
</dbReference>
<dbReference type="EMBL" id="JBFQGM010000001">
    <property type="protein sequence ID" value="MFL9459773.1"/>
    <property type="molecule type" value="Genomic_DNA"/>
</dbReference>
<dbReference type="Proteomes" id="UP001628874">
    <property type="component" value="Unassembled WGS sequence"/>
</dbReference>
<name>A0ABW8WFM8_9CYAN</name>
<accession>A0ABW8WFM8</accession>
<sequence>MPPAHLASANLCRRRLSHIISSFTQLADSKRTPTSGTILCLNL</sequence>
<evidence type="ECO:0000313" key="1">
    <source>
        <dbReference type="EMBL" id="MFL9459773.1"/>
    </source>
</evidence>
<gene>
    <name evidence="1" type="ORF">AB0759_03860</name>
</gene>
<reference evidence="1 2" key="1">
    <citation type="submission" date="2024-07" db="EMBL/GenBank/DDBJ databases">
        <authorList>
            <person name="Tripathy S."/>
        </authorList>
    </citation>
    <scope>NUCLEOTIDE SEQUENCE [LARGE SCALE GENOMIC DNA]</scope>
    <source>
        <strain evidence="1 2">VB-61278_2</strain>
    </source>
</reference>
<keyword evidence="2" id="KW-1185">Reference proteome</keyword>
<protein>
    <submittedName>
        <fullName evidence="1">Uncharacterized protein</fullName>
    </submittedName>
</protein>
<organism evidence="1 2">
    <name type="scientific">Scytonema tolypothrichoides VB-61278_2</name>
    <dbReference type="NCBI Taxonomy" id="3232314"/>
    <lineage>
        <taxon>Bacteria</taxon>
        <taxon>Bacillati</taxon>
        <taxon>Cyanobacteriota</taxon>
        <taxon>Cyanophyceae</taxon>
        <taxon>Nostocales</taxon>
        <taxon>Scytonemataceae</taxon>
        <taxon>Scytonema</taxon>
    </lineage>
</organism>